<sequence>MGKKKPSEGKQERPDKTGRSSKTKKEGPGIKSSHALTLHPPSSISVHELGKPQPVQIVRAAPFRKNIFITGFCCTPSYIVTASSGGEDQNFITVFPMETFLAGEGVKQKDSSARVYSSADLFDNEGTDGSVRLFHDGLVTFKSHRKNYLAVPVIENYELQINIFAI</sequence>
<gene>
    <name evidence="2" type="ORF">TrRE_jg2482</name>
</gene>
<evidence type="ECO:0000313" key="3">
    <source>
        <dbReference type="Proteomes" id="UP001165082"/>
    </source>
</evidence>
<comment type="caution">
    <text evidence="2">The sequence shown here is derived from an EMBL/GenBank/DDBJ whole genome shotgun (WGS) entry which is preliminary data.</text>
</comment>
<dbReference type="EMBL" id="BRXZ01001580">
    <property type="protein sequence ID" value="GMH74480.1"/>
    <property type="molecule type" value="Genomic_DNA"/>
</dbReference>
<feature type="region of interest" description="Disordered" evidence="1">
    <location>
        <begin position="1"/>
        <end position="48"/>
    </location>
</feature>
<keyword evidence="3" id="KW-1185">Reference proteome</keyword>
<proteinExistence type="predicted"/>
<dbReference type="OrthoDB" id="10556110at2759"/>
<dbReference type="AlphaFoldDB" id="A0A9W7EDX4"/>
<organism evidence="2 3">
    <name type="scientific">Triparma retinervis</name>
    <dbReference type="NCBI Taxonomy" id="2557542"/>
    <lineage>
        <taxon>Eukaryota</taxon>
        <taxon>Sar</taxon>
        <taxon>Stramenopiles</taxon>
        <taxon>Ochrophyta</taxon>
        <taxon>Bolidophyceae</taxon>
        <taxon>Parmales</taxon>
        <taxon>Triparmaceae</taxon>
        <taxon>Triparma</taxon>
    </lineage>
</organism>
<evidence type="ECO:0000256" key="1">
    <source>
        <dbReference type="SAM" id="MobiDB-lite"/>
    </source>
</evidence>
<accession>A0A9W7EDX4</accession>
<reference evidence="2" key="1">
    <citation type="submission" date="2022-07" db="EMBL/GenBank/DDBJ databases">
        <title>Genome analysis of Parmales, a sister group of diatoms, reveals the evolutionary specialization of diatoms from phago-mixotrophs to photoautotrophs.</title>
        <authorList>
            <person name="Ban H."/>
            <person name="Sato S."/>
            <person name="Yoshikawa S."/>
            <person name="Kazumasa Y."/>
            <person name="Nakamura Y."/>
            <person name="Ichinomiya M."/>
            <person name="Saitoh K."/>
            <person name="Sato N."/>
            <person name="Blanc-Mathieu R."/>
            <person name="Endo H."/>
            <person name="Kuwata A."/>
            <person name="Ogata H."/>
        </authorList>
    </citation>
    <scope>NUCLEOTIDE SEQUENCE</scope>
</reference>
<protein>
    <submittedName>
        <fullName evidence="2">Uncharacterized protein</fullName>
    </submittedName>
</protein>
<feature type="non-terminal residue" evidence="2">
    <location>
        <position position="1"/>
    </location>
</feature>
<feature type="compositionally biased region" description="Basic and acidic residues" evidence="1">
    <location>
        <begin position="1"/>
        <end position="28"/>
    </location>
</feature>
<evidence type="ECO:0000313" key="2">
    <source>
        <dbReference type="EMBL" id="GMH74480.1"/>
    </source>
</evidence>
<name>A0A9W7EDX4_9STRA</name>
<dbReference type="Proteomes" id="UP001165082">
    <property type="component" value="Unassembled WGS sequence"/>
</dbReference>